<dbReference type="InterPro" id="IPR002059">
    <property type="entry name" value="CSP_DNA-bd"/>
</dbReference>
<evidence type="ECO:0000313" key="4">
    <source>
        <dbReference type="Proteomes" id="UP000662783"/>
    </source>
</evidence>
<dbReference type="PANTHER" id="PTHR11544">
    <property type="entry name" value="COLD SHOCK DOMAIN CONTAINING PROTEINS"/>
    <property type="match status" value="1"/>
</dbReference>
<dbReference type="CDD" id="cd04458">
    <property type="entry name" value="CSP_CDS"/>
    <property type="match status" value="1"/>
</dbReference>
<dbReference type="PRINTS" id="PR00050">
    <property type="entry name" value="COLDSHOCK"/>
</dbReference>
<feature type="region of interest" description="Disordered" evidence="1">
    <location>
        <begin position="1"/>
        <end position="41"/>
    </location>
</feature>
<dbReference type="SUPFAM" id="SSF50249">
    <property type="entry name" value="Nucleic acid-binding proteins"/>
    <property type="match status" value="1"/>
</dbReference>
<name>A0A974WE39_9BACT</name>
<evidence type="ECO:0000256" key="1">
    <source>
        <dbReference type="SAM" id="MobiDB-lite"/>
    </source>
</evidence>
<dbReference type="EMBL" id="CP070608">
    <property type="protein sequence ID" value="QSE96316.1"/>
    <property type="molecule type" value="Genomic_DNA"/>
</dbReference>
<protein>
    <submittedName>
        <fullName evidence="3">Cold shock domain-containing protein</fullName>
    </submittedName>
</protein>
<dbReference type="GO" id="GO:0005829">
    <property type="term" value="C:cytosol"/>
    <property type="evidence" value="ECO:0007669"/>
    <property type="project" value="UniProtKB-ARBA"/>
</dbReference>
<accession>A0A974WE39</accession>
<keyword evidence="4" id="KW-1185">Reference proteome</keyword>
<dbReference type="InterPro" id="IPR011129">
    <property type="entry name" value="CSD"/>
</dbReference>
<dbReference type="AlphaFoldDB" id="A0A974WE39"/>
<dbReference type="GO" id="GO:0003676">
    <property type="term" value="F:nucleic acid binding"/>
    <property type="evidence" value="ECO:0007669"/>
    <property type="project" value="InterPro"/>
</dbReference>
<dbReference type="KEGG" id="fuv:JR347_11925"/>
<gene>
    <name evidence="3" type="ORF">JR347_11925</name>
</gene>
<feature type="compositionally biased region" description="Basic residues" evidence="1">
    <location>
        <begin position="13"/>
        <end position="22"/>
    </location>
</feature>
<dbReference type="InterPro" id="IPR050181">
    <property type="entry name" value="Cold_shock_domain"/>
</dbReference>
<feature type="domain" description="CSD" evidence="2">
    <location>
        <begin position="87"/>
        <end position="148"/>
    </location>
</feature>
<evidence type="ECO:0000259" key="2">
    <source>
        <dbReference type="PROSITE" id="PS51857"/>
    </source>
</evidence>
<dbReference type="RefSeq" id="WP_205720832.1">
    <property type="nucleotide sequence ID" value="NZ_CP070608.1"/>
</dbReference>
<dbReference type="Proteomes" id="UP000662783">
    <property type="component" value="Chromosome"/>
</dbReference>
<dbReference type="Gene3D" id="2.40.50.140">
    <property type="entry name" value="Nucleic acid-binding proteins"/>
    <property type="match status" value="1"/>
</dbReference>
<reference evidence="3" key="1">
    <citation type="submission" date="2021-02" db="EMBL/GenBank/DDBJ databases">
        <title>Fulvivirga sp. S481 isolated from sea water.</title>
        <authorList>
            <person name="Bae S.S."/>
            <person name="Baek K."/>
        </authorList>
    </citation>
    <scope>NUCLEOTIDE SEQUENCE</scope>
    <source>
        <strain evidence="3">S481</strain>
    </source>
</reference>
<dbReference type="SMART" id="SM00357">
    <property type="entry name" value="CSP"/>
    <property type="match status" value="1"/>
</dbReference>
<proteinExistence type="predicted"/>
<dbReference type="PROSITE" id="PS51857">
    <property type="entry name" value="CSD_2"/>
    <property type="match status" value="1"/>
</dbReference>
<dbReference type="InterPro" id="IPR012340">
    <property type="entry name" value="NA-bd_OB-fold"/>
</dbReference>
<feature type="compositionally biased region" description="Basic and acidic residues" evidence="1">
    <location>
        <begin position="23"/>
        <end position="33"/>
    </location>
</feature>
<dbReference type="Pfam" id="PF00313">
    <property type="entry name" value="CSD"/>
    <property type="match status" value="1"/>
</dbReference>
<sequence length="150" mass="17173">MGRSQNTFLKKEREKKKLQKRKEKQEKKEERKANSTSGDLDEMMAYLDENGNIVDSPPDETKKKKEIKAKDIEIGVPKSAPQDLTSERRGKVAFFNDAKGYGFIDQNETNERFFVHVNSLKSQIREGDKVGFKLEKGPKGLVAIEVKVVR</sequence>
<organism evidence="3 4">
    <name type="scientific">Fulvivirga lutea</name>
    <dbReference type="NCBI Taxonomy" id="2810512"/>
    <lineage>
        <taxon>Bacteria</taxon>
        <taxon>Pseudomonadati</taxon>
        <taxon>Bacteroidota</taxon>
        <taxon>Cytophagia</taxon>
        <taxon>Cytophagales</taxon>
        <taxon>Fulvivirgaceae</taxon>
        <taxon>Fulvivirga</taxon>
    </lineage>
</organism>
<evidence type="ECO:0000313" key="3">
    <source>
        <dbReference type="EMBL" id="QSE96316.1"/>
    </source>
</evidence>